<dbReference type="RefSeq" id="WP_345340603.1">
    <property type="nucleotide sequence ID" value="NZ_BAABLI010000015.1"/>
</dbReference>
<accession>A0ABW4XR51</accession>
<organism evidence="2 3">
    <name type="scientific">Corallincola platygyrae</name>
    <dbReference type="NCBI Taxonomy" id="1193278"/>
    <lineage>
        <taxon>Bacteria</taxon>
        <taxon>Pseudomonadati</taxon>
        <taxon>Pseudomonadota</taxon>
        <taxon>Gammaproteobacteria</taxon>
        <taxon>Alteromonadales</taxon>
        <taxon>Psychromonadaceae</taxon>
        <taxon>Corallincola</taxon>
    </lineage>
</organism>
<dbReference type="Proteomes" id="UP001597380">
    <property type="component" value="Unassembled WGS sequence"/>
</dbReference>
<feature type="coiled-coil region" evidence="1">
    <location>
        <begin position="28"/>
        <end position="55"/>
    </location>
</feature>
<evidence type="ECO:0000256" key="1">
    <source>
        <dbReference type="SAM" id="Coils"/>
    </source>
</evidence>
<reference evidence="3" key="1">
    <citation type="journal article" date="2019" name="Int. J. Syst. Evol. Microbiol.">
        <title>The Global Catalogue of Microorganisms (GCM) 10K type strain sequencing project: providing services to taxonomists for standard genome sequencing and annotation.</title>
        <authorList>
            <consortium name="The Broad Institute Genomics Platform"/>
            <consortium name="The Broad Institute Genome Sequencing Center for Infectious Disease"/>
            <person name="Wu L."/>
            <person name="Ma J."/>
        </authorList>
    </citation>
    <scope>NUCLEOTIDE SEQUENCE [LARGE SCALE GENOMIC DNA]</scope>
    <source>
        <strain evidence="3">CGMCC 1.10992</strain>
    </source>
</reference>
<evidence type="ECO:0000313" key="3">
    <source>
        <dbReference type="Proteomes" id="UP001597380"/>
    </source>
</evidence>
<proteinExistence type="predicted"/>
<sequence length="156" mass="17596">MGNFDWAALIALAALCLALYNTFSGRLLARKQEELADVKNALHKVQLRLESMRALEMQKADFGARFVKEGKSTKLVITNRGKVEARDVTITFLEGPYFVLNQEAEDKFPMTSMDSMSSVRLLAISSLSMSKVKEKFLIQWVDDTGRQSKTFDIPIN</sequence>
<evidence type="ECO:0000313" key="2">
    <source>
        <dbReference type="EMBL" id="MFD2097442.1"/>
    </source>
</evidence>
<protein>
    <submittedName>
        <fullName evidence="2">Uncharacterized protein</fullName>
    </submittedName>
</protein>
<name>A0ABW4XR51_9GAMM</name>
<comment type="caution">
    <text evidence="2">The sequence shown here is derived from an EMBL/GenBank/DDBJ whole genome shotgun (WGS) entry which is preliminary data.</text>
</comment>
<keyword evidence="1" id="KW-0175">Coiled coil</keyword>
<dbReference type="EMBL" id="JBHUHT010000017">
    <property type="protein sequence ID" value="MFD2097442.1"/>
    <property type="molecule type" value="Genomic_DNA"/>
</dbReference>
<gene>
    <name evidence="2" type="ORF">ACFSJ3_15695</name>
</gene>
<keyword evidence="3" id="KW-1185">Reference proteome</keyword>